<organism evidence="2 3">
    <name type="scientific">Cirrhinus mrigala</name>
    <name type="common">Mrigala</name>
    <dbReference type="NCBI Taxonomy" id="683832"/>
    <lineage>
        <taxon>Eukaryota</taxon>
        <taxon>Metazoa</taxon>
        <taxon>Chordata</taxon>
        <taxon>Craniata</taxon>
        <taxon>Vertebrata</taxon>
        <taxon>Euteleostomi</taxon>
        <taxon>Actinopterygii</taxon>
        <taxon>Neopterygii</taxon>
        <taxon>Teleostei</taxon>
        <taxon>Ostariophysi</taxon>
        <taxon>Cypriniformes</taxon>
        <taxon>Cyprinidae</taxon>
        <taxon>Labeoninae</taxon>
        <taxon>Labeonini</taxon>
        <taxon>Cirrhinus</taxon>
    </lineage>
</organism>
<feature type="non-terminal residue" evidence="2">
    <location>
        <position position="1"/>
    </location>
</feature>
<comment type="caution">
    <text evidence="2">The sequence shown here is derived from an EMBL/GenBank/DDBJ whole genome shotgun (WGS) entry which is preliminary data.</text>
</comment>
<dbReference type="AlphaFoldDB" id="A0ABD0QGH9"/>
<reference evidence="2 3" key="1">
    <citation type="submission" date="2024-05" db="EMBL/GenBank/DDBJ databases">
        <title>Genome sequencing and assembly of Indian major carp, Cirrhinus mrigala (Hamilton, 1822).</title>
        <authorList>
            <person name="Mohindra V."/>
            <person name="Chowdhury L.M."/>
            <person name="Lal K."/>
            <person name="Jena J.K."/>
        </authorList>
    </citation>
    <scope>NUCLEOTIDE SEQUENCE [LARGE SCALE GENOMIC DNA]</scope>
    <source>
        <strain evidence="2">CM1030</strain>
        <tissue evidence="2">Blood</tissue>
    </source>
</reference>
<evidence type="ECO:0000256" key="1">
    <source>
        <dbReference type="SAM" id="MobiDB-lite"/>
    </source>
</evidence>
<gene>
    <name evidence="2" type="ORF">M9458_021029</name>
</gene>
<feature type="non-terminal residue" evidence="2">
    <location>
        <position position="50"/>
    </location>
</feature>
<evidence type="ECO:0000313" key="2">
    <source>
        <dbReference type="EMBL" id="KAL0185332.1"/>
    </source>
</evidence>
<protein>
    <submittedName>
        <fullName evidence="2">Uncharacterized protein</fullName>
    </submittedName>
</protein>
<feature type="region of interest" description="Disordered" evidence="1">
    <location>
        <begin position="31"/>
        <end position="50"/>
    </location>
</feature>
<name>A0ABD0QGH9_CIRMR</name>
<accession>A0ABD0QGH9</accession>
<proteinExistence type="predicted"/>
<sequence length="50" mass="5712">AIGSNIFNTIVDQVPYAIEDLKREIRQNAAEELDSCEESENDQDKEELKT</sequence>
<dbReference type="EMBL" id="JAMKFB020000009">
    <property type="protein sequence ID" value="KAL0185332.1"/>
    <property type="molecule type" value="Genomic_DNA"/>
</dbReference>
<dbReference type="Proteomes" id="UP001529510">
    <property type="component" value="Unassembled WGS sequence"/>
</dbReference>
<evidence type="ECO:0000313" key="3">
    <source>
        <dbReference type="Proteomes" id="UP001529510"/>
    </source>
</evidence>
<keyword evidence="3" id="KW-1185">Reference proteome</keyword>